<evidence type="ECO:0000256" key="7">
    <source>
        <dbReference type="RuleBase" id="RU361216"/>
    </source>
</evidence>
<keyword evidence="6" id="KW-0472">Membrane</keyword>
<dbReference type="PANTHER" id="PTHR11958">
    <property type="entry name" value="SODIUM/DICARBOXYLATE SYMPORTER-RELATED"/>
    <property type="match status" value="1"/>
</dbReference>
<dbReference type="GO" id="GO:0015501">
    <property type="term" value="F:glutamate:sodium symporter activity"/>
    <property type="evidence" value="ECO:0007669"/>
    <property type="project" value="TreeGrafter"/>
</dbReference>
<organism evidence="8 9">
    <name type="scientific">Acrobeloides nanus</name>
    <dbReference type="NCBI Taxonomy" id="290746"/>
    <lineage>
        <taxon>Eukaryota</taxon>
        <taxon>Metazoa</taxon>
        <taxon>Ecdysozoa</taxon>
        <taxon>Nematoda</taxon>
        <taxon>Chromadorea</taxon>
        <taxon>Rhabditida</taxon>
        <taxon>Tylenchina</taxon>
        <taxon>Cephalobomorpha</taxon>
        <taxon>Cephaloboidea</taxon>
        <taxon>Cephalobidae</taxon>
        <taxon>Acrobeloides</taxon>
    </lineage>
</organism>
<dbReference type="AlphaFoldDB" id="A0A914CZG2"/>
<accession>A0A914CZG2</accession>
<comment type="similarity">
    <text evidence="2 7">Belongs to the dicarboxylate/amino acid:cation symporter (DAACS) (TC 2.A.23) family.</text>
</comment>
<dbReference type="GO" id="GO:0015175">
    <property type="term" value="F:neutral L-amino acid transmembrane transporter activity"/>
    <property type="evidence" value="ECO:0007669"/>
    <property type="project" value="TreeGrafter"/>
</dbReference>
<dbReference type="GO" id="GO:0005886">
    <property type="term" value="C:plasma membrane"/>
    <property type="evidence" value="ECO:0007669"/>
    <property type="project" value="TreeGrafter"/>
</dbReference>
<comment type="subcellular location">
    <subcellularLocation>
        <location evidence="1 7">Membrane</location>
        <topology evidence="1 7">Multi-pass membrane protein</topology>
    </subcellularLocation>
</comment>
<dbReference type="InterPro" id="IPR001991">
    <property type="entry name" value="Na-dicarboxylate_symporter"/>
</dbReference>
<keyword evidence="3 7" id="KW-0813">Transport</keyword>
<keyword evidence="7" id="KW-0769">Symport</keyword>
<dbReference type="WBParaSite" id="ACRNAN_scaffold15672.g10243.t1">
    <property type="protein sequence ID" value="ACRNAN_scaffold15672.g10243.t1"/>
    <property type="gene ID" value="ACRNAN_scaffold15672.g10243"/>
</dbReference>
<evidence type="ECO:0000256" key="3">
    <source>
        <dbReference type="ARBA" id="ARBA00022448"/>
    </source>
</evidence>
<dbReference type="PANTHER" id="PTHR11958:SF63">
    <property type="entry name" value="AMINO ACID TRANSPORTER"/>
    <property type="match status" value="1"/>
</dbReference>
<evidence type="ECO:0000256" key="5">
    <source>
        <dbReference type="ARBA" id="ARBA00022989"/>
    </source>
</evidence>
<reference evidence="9" key="1">
    <citation type="submission" date="2022-11" db="UniProtKB">
        <authorList>
            <consortium name="WormBaseParasite"/>
        </authorList>
    </citation>
    <scope>IDENTIFICATION</scope>
</reference>
<dbReference type="Gene3D" id="1.10.3860.10">
    <property type="entry name" value="Sodium:dicarboxylate symporter"/>
    <property type="match status" value="1"/>
</dbReference>
<evidence type="ECO:0000256" key="2">
    <source>
        <dbReference type="ARBA" id="ARBA00006148"/>
    </source>
</evidence>
<dbReference type="Pfam" id="PF00375">
    <property type="entry name" value="SDF"/>
    <property type="match status" value="1"/>
</dbReference>
<sequence length="98" mass="10943">MVLTTVGLPTDDISMIVAVDWLLGRLRTVVNVCGDAFGCGFVQHLCEGSKFSYRITPKELPIDTLLENLHDFRTVNGTQSTHISQEDDNTIRIHVDKL</sequence>
<dbReference type="SUPFAM" id="SSF118215">
    <property type="entry name" value="Proton glutamate symport protein"/>
    <property type="match status" value="1"/>
</dbReference>
<keyword evidence="4" id="KW-0812">Transmembrane</keyword>
<evidence type="ECO:0000256" key="6">
    <source>
        <dbReference type="ARBA" id="ARBA00023136"/>
    </source>
</evidence>
<dbReference type="InterPro" id="IPR050746">
    <property type="entry name" value="DAACS"/>
</dbReference>
<evidence type="ECO:0000313" key="8">
    <source>
        <dbReference type="Proteomes" id="UP000887540"/>
    </source>
</evidence>
<evidence type="ECO:0000256" key="1">
    <source>
        <dbReference type="ARBA" id="ARBA00004141"/>
    </source>
</evidence>
<dbReference type="InterPro" id="IPR036458">
    <property type="entry name" value="Na:dicarbo_symporter_sf"/>
</dbReference>
<evidence type="ECO:0000313" key="9">
    <source>
        <dbReference type="WBParaSite" id="ACRNAN_scaffold15672.g10243.t1"/>
    </source>
</evidence>
<protein>
    <recommendedName>
        <fullName evidence="7">Amino acid transporter</fullName>
    </recommendedName>
</protein>
<dbReference type="GO" id="GO:0005313">
    <property type="term" value="F:L-glutamate transmembrane transporter activity"/>
    <property type="evidence" value="ECO:0007669"/>
    <property type="project" value="TreeGrafter"/>
</dbReference>
<keyword evidence="5" id="KW-1133">Transmembrane helix</keyword>
<proteinExistence type="inferred from homology"/>
<name>A0A914CZG2_9BILA</name>
<keyword evidence="8" id="KW-1185">Reference proteome</keyword>
<dbReference type="Proteomes" id="UP000887540">
    <property type="component" value="Unplaced"/>
</dbReference>
<evidence type="ECO:0000256" key="4">
    <source>
        <dbReference type="ARBA" id="ARBA00022692"/>
    </source>
</evidence>